<evidence type="ECO:0000256" key="1">
    <source>
        <dbReference type="ARBA" id="ARBA00005380"/>
    </source>
</evidence>
<comment type="pathway">
    <text evidence="12">Carbohydrate metabolism; D-ribose degradation; D-ribose 5-phosphate from beta-D-ribopyranose: step 2/2.</text>
</comment>
<feature type="binding site" evidence="12">
    <location>
        <position position="277"/>
    </location>
    <ligand>
        <name>K(+)</name>
        <dbReference type="ChEBI" id="CHEBI:29103"/>
    </ligand>
</feature>
<evidence type="ECO:0000313" key="15">
    <source>
        <dbReference type="Proteomes" id="UP000741013"/>
    </source>
</evidence>
<dbReference type="InterPro" id="IPR011611">
    <property type="entry name" value="PfkB_dom"/>
</dbReference>
<feature type="binding site" evidence="12">
    <location>
        <position position="181"/>
    </location>
    <ligand>
        <name>ATP</name>
        <dbReference type="ChEBI" id="CHEBI:30616"/>
    </ligand>
</feature>
<evidence type="ECO:0000256" key="3">
    <source>
        <dbReference type="ARBA" id="ARBA00016943"/>
    </source>
</evidence>
<feature type="active site" description="Proton acceptor" evidence="12">
    <location>
        <position position="242"/>
    </location>
</feature>
<dbReference type="PANTHER" id="PTHR10584:SF166">
    <property type="entry name" value="RIBOKINASE"/>
    <property type="match status" value="1"/>
</dbReference>
<keyword evidence="7 12" id="KW-0418">Kinase</keyword>
<evidence type="ECO:0000256" key="11">
    <source>
        <dbReference type="ARBA" id="ARBA00023277"/>
    </source>
</evidence>
<evidence type="ECO:0000256" key="5">
    <source>
        <dbReference type="ARBA" id="ARBA00022723"/>
    </source>
</evidence>
<keyword evidence="15" id="KW-1185">Reference proteome</keyword>
<dbReference type="InterPro" id="IPR029056">
    <property type="entry name" value="Ribokinase-like"/>
</dbReference>
<dbReference type="RefSeq" id="WP_209663457.1">
    <property type="nucleotide sequence ID" value="NZ_JAGGMS010000001.1"/>
</dbReference>
<keyword evidence="4 12" id="KW-0808">Transferase</keyword>
<protein>
    <recommendedName>
        <fullName evidence="3 12">Ribokinase</fullName>
        <shortName evidence="12">RK</shortName>
        <ecNumber evidence="2 12">2.7.1.15</ecNumber>
    </recommendedName>
</protein>
<feature type="binding site" evidence="12">
    <location>
        <begin position="40"/>
        <end position="44"/>
    </location>
    <ligand>
        <name>substrate</name>
    </ligand>
</feature>
<feature type="binding site" evidence="12">
    <location>
        <position position="272"/>
    </location>
    <ligand>
        <name>K(+)</name>
        <dbReference type="ChEBI" id="CHEBI:29103"/>
    </ligand>
</feature>
<comment type="caution">
    <text evidence="14">The sequence shown here is derived from an EMBL/GenBank/DDBJ whole genome shotgun (WGS) entry which is preliminary data.</text>
</comment>
<evidence type="ECO:0000256" key="8">
    <source>
        <dbReference type="ARBA" id="ARBA00022840"/>
    </source>
</evidence>
<comment type="caution">
    <text evidence="12">Lacks conserved residue(s) required for the propagation of feature annotation.</text>
</comment>
<comment type="subcellular location">
    <subcellularLocation>
        <location evidence="12">Cytoplasm</location>
    </subcellularLocation>
</comment>
<dbReference type="InterPro" id="IPR002139">
    <property type="entry name" value="Ribo/fructo_kinase"/>
</dbReference>
<dbReference type="EMBL" id="JAGGMS010000001">
    <property type="protein sequence ID" value="MBP2179780.1"/>
    <property type="molecule type" value="Genomic_DNA"/>
</dbReference>
<feature type="binding site" evidence="12">
    <location>
        <position position="236"/>
    </location>
    <ligand>
        <name>K(+)</name>
        <dbReference type="ChEBI" id="CHEBI:29103"/>
    </ligand>
</feature>
<dbReference type="HAMAP" id="MF_01987">
    <property type="entry name" value="Ribokinase"/>
    <property type="match status" value="1"/>
</dbReference>
<comment type="cofactor">
    <cofactor evidence="12">
        <name>Mg(2+)</name>
        <dbReference type="ChEBI" id="CHEBI:18420"/>
    </cofactor>
    <text evidence="12">Requires a divalent cation, most likely magnesium in vivo, as an electrophilic catalyst to aid phosphoryl group transfer. It is the chelate of the metal and the nucleotide that is the actual substrate.</text>
</comment>
<gene>
    <name evidence="12" type="primary">rbsK</name>
    <name evidence="14" type="ORF">JOM49_001306</name>
</gene>
<comment type="similarity">
    <text evidence="12">Belongs to the carbohydrate kinase PfkB family. Ribokinase subfamily.</text>
</comment>
<feature type="domain" description="Carbohydrate kinase PfkB" evidence="13">
    <location>
        <begin position="4"/>
        <end position="283"/>
    </location>
</feature>
<dbReference type="EC" id="2.7.1.15" evidence="2 12"/>
<proteinExistence type="inferred from homology"/>
<keyword evidence="9 12" id="KW-0460">Magnesium</keyword>
<evidence type="ECO:0000259" key="13">
    <source>
        <dbReference type="Pfam" id="PF00294"/>
    </source>
</evidence>
<feature type="binding site" evidence="12">
    <location>
        <position position="275"/>
    </location>
    <ligand>
        <name>K(+)</name>
        <dbReference type="ChEBI" id="CHEBI:29103"/>
    </ligand>
</feature>
<dbReference type="InterPro" id="IPR002173">
    <property type="entry name" value="Carboh/pur_kinase_PfkB_CS"/>
</dbReference>
<keyword evidence="12" id="KW-0963">Cytoplasm</keyword>
<comment type="function">
    <text evidence="12">Catalyzes the phosphorylation of ribose at O-5 in a reaction requiring ATP and magnesium. The resulting D-ribose-5-phosphate can then be used either for sythesis of nucleotides, histidine, and tryptophan, or as a component of the pentose phosphate pathway.</text>
</comment>
<evidence type="ECO:0000256" key="7">
    <source>
        <dbReference type="ARBA" id="ARBA00022777"/>
    </source>
</evidence>
<reference evidence="14 15" key="1">
    <citation type="submission" date="2021-03" db="EMBL/GenBank/DDBJ databases">
        <title>Sequencing the genomes of 1000 actinobacteria strains.</title>
        <authorList>
            <person name="Klenk H.-P."/>
        </authorList>
    </citation>
    <scope>NUCLEOTIDE SEQUENCE [LARGE SCALE GENOMIC DNA]</scope>
    <source>
        <strain evidence="14 15">DSM 45510</strain>
    </source>
</reference>
<dbReference type="CDD" id="cd01174">
    <property type="entry name" value="ribokinase"/>
    <property type="match status" value="1"/>
</dbReference>
<comment type="activity regulation">
    <text evidence="12">Activated by a monovalent cation that binds near, but not in, the active site. The most likely occupant of the site in vivo is potassium. Ion binding induces a conformational change that may alter substrate affinity.</text>
</comment>
<accession>A0ABS4PLJ6</accession>
<feature type="binding site" evidence="12">
    <location>
        <position position="281"/>
    </location>
    <ligand>
        <name>K(+)</name>
        <dbReference type="ChEBI" id="CHEBI:29103"/>
    </ligand>
</feature>
<dbReference type="GO" id="GO:0004747">
    <property type="term" value="F:ribokinase activity"/>
    <property type="evidence" value="ECO:0007669"/>
    <property type="project" value="UniProtKB-EC"/>
</dbReference>
<dbReference type="PROSITE" id="PS00584">
    <property type="entry name" value="PFKB_KINASES_2"/>
    <property type="match status" value="1"/>
</dbReference>
<feature type="binding site" evidence="12">
    <location>
        <position position="242"/>
    </location>
    <ligand>
        <name>substrate</name>
    </ligand>
</feature>
<keyword evidence="5 12" id="KW-0479">Metal-binding</keyword>
<evidence type="ECO:0000256" key="4">
    <source>
        <dbReference type="ARBA" id="ARBA00022679"/>
    </source>
</evidence>
<dbReference type="SUPFAM" id="SSF53613">
    <property type="entry name" value="Ribokinase-like"/>
    <property type="match status" value="1"/>
</dbReference>
<evidence type="ECO:0000256" key="10">
    <source>
        <dbReference type="ARBA" id="ARBA00022958"/>
    </source>
</evidence>
<dbReference type="Gene3D" id="3.40.1190.20">
    <property type="match status" value="1"/>
</dbReference>
<keyword evidence="6 12" id="KW-0547">Nucleotide-binding</keyword>
<feature type="binding site" evidence="12">
    <location>
        <begin position="12"/>
        <end position="14"/>
    </location>
    <ligand>
        <name>substrate</name>
    </ligand>
</feature>
<comment type="subunit">
    <text evidence="12">Homodimer.</text>
</comment>
<dbReference type="InterPro" id="IPR011877">
    <property type="entry name" value="Ribokinase"/>
</dbReference>
<keyword evidence="11 12" id="KW-0119">Carbohydrate metabolism</keyword>
<dbReference type="Pfam" id="PF00294">
    <property type="entry name" value="PfkB"/>
    <property type="match status" value="1"/>
</dbReference>
<keyword evidence="10 12" id="KW-0630">Potassium</keyword>
<evidence type="ECO:0000256" key="12">
    <source>
        <dbReference type="HAMAP-Rule" id="MF_01987"/>
    </source>
</evidence>
<dbReference type="Proteomes" id="UP000741013">
    <property type="component" value="Unassembled WGS sequence"/>
</dbReference>
<dbReference type="PRINTS" id="PR00990">
    <property type="entry name" value="RIBOKINASE"/>
</dbReference>
<feature type="binding site" evidence="12">
    <location>
        <position position="238"/>
    </location>
    <ligand>
        <name>K(+)</name>
        <dbReference type="ChEBI" id="CHEBI:29103"/>
    </ligand>
</feature>
<evidence type="ECO:0000313" key="14">
    <source>
        <dbReference type="EMBL" id="MBP2179780.1"/>
    </source>
</evidence>
<comment type="catalytic activity">
    <reaction evidence="12">
        <text>D-ribose + ATP = D-ribose 5-phosphate + ADP + H(+)</text>
        <dbReference type="Rhea" id="RHEA:13697"/>
        <dbReference type="ChEBI" id="CHEBI:15378"/>
        <dbReference type="ChEBI" id="CHEBI:30616"/>
        <dbReference type="ChEBI" id="CHEBI:47013"/>
        <dbReference type="ChEBI" id="CHEBI:78346"/>
        <dbReference type="ChEBI" id="CHEBI:456216"/>
        <dbReference type="EC" id="2.7.1.15"/>
    </reaction>
</comment>
<keyword evidence="8 12" id="KW-0067">ATP-binding</keyword>
<name>A0ABS4PLJ6_9PSEU</name>
<dbReference type="PANTHER" id="PTHR10584">
    <property type="entry name" value="SUGAR KINASE"/>
    <property type="match status" value="1"/>
</dbReference>
<feature type="binding site" evidence="12">
    <location>
        <position position="137"/>
    </location>
    <ligand>
        <name>substrate</name>
    </ligand>
</feature>
<evidence type="ECO:0000256" key="6">
    <source>
        <dbReference type="ARBA" id="ARBA00022741"/>
    </source>
</evidence>
<feature type="binding site" evidence="12">
    <location>
        <begin position="241"/>
        <end position="242"/>
    </location>
    <ligand>
        <name>ATP</name>
        <dbReference type="ChEBI" id="CHEBI:30616"/>
    </ligand>
</feature>
<sequence length="289" mass="28913">MTAEVLVAGSINADLVVPVDRRPGAGETVLGGDTELLPGGKGANTAVAASLLGAQVAMVGAIGDDANGRLLLGALREAGVRVDLVRTADRPTGAAYIVVTPDGENSILVSPGANSALEPSALDGAFDDARVLAVSMEIPLPTVEHAVIAASEAGVRVLLNLSPVAKVSERALAAVDVLLVNEHEAAWLLGDADADPRVLLELGPFSAVLTRGARGALVITEDGTTEVPSPEVEAVDTTGAGDAFTGALAASLAEGATLVDAARLAVKVAAISVTRSGAQPSYPRAGEID</sequence>
<comment type="similarity">
    <text evidence="1">Belongs to the carbohydrate kinase pfkB family.</text>
</comment>
<feature type="binding site" evidence="12">
    <location>
        <begin position="210"/>
        <end position="215"/>
    </location>
    <ligand>
        <name>ATP</name>
        <dbReference type="ChEBI" id="CHEBI:30616"/>
    </ligand>
</feature>
<evidence type="ECO:0000256" key="9">
    <source>
        <dbReference type="ARBA" id="ARBA00022842"/>
    </source>
</evidence>
<evidence type="ECO:0000256" key="2">
    <source>
        <dbReference type="ARBA" id="ARBA00012035"/>
    </source>
</evidence>
<organism evidence="14 15">
    <name type="scientific">Amycolatopsis magusensis</name>
    <dbReference type="NCBI Taxonomy" id="882444"/>
    <lineage>
        <taxon>Bacteria</taxon>
        <taxon>Bacillati</taxon>
        <taxon>Actinomycetota</taxon>
        <taxon>Actinomycetes</taxon>
        <taxon>Pseudonocardiales</taxon>
        <taxon>Pseudonocardiaceae</taxon>
        <taxon>Amycolatopsis</taxon>
    </lineage>
</organism>